<evidence type="ECO:0000256" key="4">
    <source>
        <dbReference type="SAM" id="Coils"/>
    </source>
</evidence>
<dbReference type="CDD" id="cd01428">
    <property type="entry name" value="ADK"/>
    <property type="match status" value="1"/>
</dbReference>
<keyword evidence="3 8" id="KW-0418">Kinase</keyword>
<keyword evidence="1" id="KW-0808">Transferase</keyword>
<feature type="compositionally biased region" description="Basic and acidic residues" evidence="5">
    <location>
        <begin position="621"/>
        <end position="634"/>
    </location>
</feature>
<dbReference type="PRINTS" id="PR00094">
    <property type="entry name" value="ADENYLTKNASE"/>
</dbReference>
<feature type="region of interest" description="Disordered" evidence="5">
    <location>
        <begin position="607"/>
        <end position="634"/>
    </location>
</feature>
<evidence type="ECO:0000313" key="7">
    <source>
        <dbReference type="Proteomes" id="UP000515129"/>
    </source>
</evidence>
<keyword evidence="4" id="KW-0175">Coiled coil</keyword>
<evidence type="ECO:0000256" key="3">
    <source>
        <dbReference type="ARBA" id="ARBA00022777"/>
    </source>
</evidence>
<dbReference type="Gene3D" id="3.40.50.300">
    <property type="entry name" value="P-loop containing nucleotide triphosphate hydrolases"/>
    <property type="match status" value="1"/>
</dbReference>
<evidence type="ECO:0000256" key="6">
    <source>
        <dbReference type="SAM" id="SignalP"/>
    </source>
</evidence>
<feature type="chain" id="PRO_5027828294" evidence="6">
    <location>
        <begin position="23"/>
        <end position="723"/>
    </location>
</feature>
<dbReference type="AlphaFoldDB" id="A0A6P6LVH1"/>
<dbReference type="InterPro" id="IPR000850">
    <property type="entry name" value="Adenylat/UMP-CMP_kin"/>
</dbReference>
<dbReference type="CTD" id="402854"/>
<keyword evidence="7" id="KW-1185">Reference proteome</keyword>
<feature type="signal peptide" evidence="6">
    <location>
        <begin position="1"/>
        <end position="22"/>
    </location>
</feature>
<protein>
    <submittedName>
        <fullName evidence="8">Adenylate kinase 7a</fullName>
    </submittedName>
</protein>
<dbReference type="GO" id="GO:0019205">
    <property type="term" value="F:nucleobase-containing compound kinase activity"/>
    <property type="evidence" value="ECO:0007669"/>
    <property type="project" value="InterPro"/>
</dbReference>
<name>A0A6P6LVH1_CARAU</name>
<dbReference type="PANTHER" id="PTHR23359">
    <property type="entry name" value="NUCLEOTIDE KINASE"/>
    <property type="match status" value="1"/>
</dbReference>
<dbReference type="OrthoDB" id="10262413at2759"/>
<dbReference type="Pfam" id="PF00406">
    <property type="entry name" value="ADK"/>
    <property type="match status" value="1"/>
</dbReference>
<evidence type="ECO:0000256" key="2">
    <source>
        <dbReference type="ARBA" id="ARBA00022741"/>
    </source>
</evidence>
<dbReference type="InterPro" id="IPR007858">
    <property type="entry name" value="Dpy-30_motif"/>
</dbReference>
<evidence type="ECO:0000256" key="1">
    <source>
        <dbReference type="ARBA" id="ARBA00022679"/>
    </source>
</evidence>
<reference evidence="8" key="1">
    <citation type="submission" date="2025-08" db="UniProtKB">
        <authorList>
            <consortium name="RefSeq"/>
        </authorList>
    </citation>
    <scope>IDENTIFICATION</scope>
    <source>
        <strain evidence="8">Wakin</strain>
        <tissue evidence="8">Muscle</tissue>
    </source>
</reference>
<dbReference type="GO" id="GO:0005524">
    <property type="term" value="F:ATP binding"/>
    <property type="evidence" value="ECO:0007669"/>
    <property type="project" value="InterPro"/>
</dbReference>
<sequence>MRIIINILYLLLLVGYTQKKLAECLHSNQTTNMAHLSSESDSRRVFLNNIDSYSSKYIAQFLSSCVVGKSLNDEEEEEEDKHELSSGDTRFQIVGTVKNKEAKKHTFALEEYWSLSREELLQCLMQCDVIVYNITEHCDLIDEATWAISALHSEIEHFGSPKIFILLSTIMTWAMTKPADPDDPDIPLTEDDYKRRRPHPNFKEHTSTEKLVLKLGKTKKSKLATYVVSSGLQYGMGENIFHFFFQTAWLGELNSIPVFGPGTNVIPAIHIHDLARVVQNIIDHKPKTHYFIAVDDSKNTFEDIVKAIASTLGSGKIENVPKEDAYGTKAITETDLLYLSVNLRTESVFLKDRLNLHWECESGIVENIAQVVEEYKQTRQLLPIKICLLGPPAVGKSSAAVKLCRYYKLHHININETVNEKVRRLEELLEGNEKTSENEEMLIGAEAQLKTLKNNMLQNNGQLDEQHVMHIIREKLNSKPCRNQGFVLDGYPKTYTQAEQLFHDENTEADDTRSAIPQYSKVLIPEFIFSLDATDAFLKERVQSLPQNVAEEMHYTQDEFTESLAQFRETLAEDESVLDYFDYLEVHPEHIDCENVDTVEKIIKTVGRPKNYGPSPEELEEERKRKEDEWHQQLKQEEVEKELRQRGENDKMTALLEEWSRNMAEVKKQEHELLETRSVPMRHYLMKYVMPTVIQGLMDCCKVKPDDPVDYLAEYLFRNNSDD</sequence>
<dbReference type="InterPro" id="IPR036291">
    <property type="entry name" value="NAD(P)-bd_dom_sf"/>
</dbReference>
<keyword evidence="6" id="KW-0732">Signal</keyword>
<dbReference type="Gene3D" id="3.40.50.720">
    <property type="entry name" value="NAD(P)-binding Rossmann-like Domain"/>
    <property type="match status" value="1"/>
</dbReference>
<dbReference type="SUPFAM" id="SSF52540">
    <property type="entry name" value="P-loop containing nucleoside triphosphate hydrolases"/>
    <property type="match status" value="1"/>
</dbReference>
<dbReference type="Gene3D" id="1.20.890.10">
    <property type="entry name" value="cAMP-dependent protein kinase regulatory subunit, dimerization-anchoring domain"/>
    <property type="match status" value="1"/>
</dbReference>
<dbReference type="CDD" id="cd22967">
    <property type="entry name" value="DD_AK7"/>
    <property type="match status" value="1"/>
</dbReference>
<gene>
    <name evidence="8" type="primary">ak7a</name>
</gene>
<dbReference type="Proteomes" id="UP000515129">
    <property type="component" value="Chromosome 45"/>
</dbReference>
<dbReference type="InterPro" id="IPR047499">
    <property type="entry name" value="DD_AK7"/>
</dbReference>
<evidence type="ECO:0000313" key="8">
    <source>
        <dbReference type="RefSeq" id="XP_026088463.1"/>
    </source>
</evidence>
<dbReference type="InterPro" id="IPR027417">
    <property type="entry name" value="P-loop_NTPase"/>
</dbReference>
<proteinExistence type="predicted"/>
<keyword evidence="2" id="KW-0547">Nucleotide-binding</keyword>
<feature type="coiled-coil region" evidence="4">
    <location>
        <begin position="649"/>
        <end position="676"/>
    </location>
</feature>
<dbReference type="GO" id="GO:0006139">
    <property type="term" value="P:nucleobase-containing compound metabolic process"/>
    <property type="evidence" value="ECO:0007669"/>
    <property type="project" value="InterPro"/>
</dbReference>
<accession>A0A6P6LVH1</accession>
<dbReference type="Pfam" id="PF05186">
    <property type="entry name" value="Dpy-30"/>
    <property type="match status" value="1"/>
</dbReference>
<dbReference type="KEGG" id="caua:113062711"/>
<dbReference type="SUPFAM" id="SSF51735">
    <property type="entry name" value="NAD(P)-binding Rossmann-fold domains"/>
    <property type="match status" value="1"/>
</dbReference>
<dbReference type="RefSeq" id="XP_026088463.1">
    <property type="nucleotide sequence ID" value="XM_026232678.1"/>
</dbReference>
<evidence type="ECO:0000256" key="5">
    <source>
        <dbReference type="SAM" id="MobiDB-lite"/>
    </source>
</evidence>
<organism evidence="7 8">
    <name type="scientific">Carassius auratus</name>
    <name type="common">Goldfish</name>
    <dbReference type="NCBI Taxonomy" id="7957"/>
    <lineage>
        <taxon>Eukaryota</taxon>
        <taxon>Metazoa</taxon>
        <taxon>Chordata</taxon>
        <taxon>Craniata</taxon>
        <taxon>Vertebrata</taxon>
        <taxon>Euteleostomi</taxon>
        <taxon>Actinopterygii</taxon>
        <taxon>Neopterygii</taxon>
        <taxon>Teleostei</taxon>
        <taxon>Ostariophysi</taxon>
        <taxon>Cypriniformes</taxon>
        <taxon>Cyprinidae</taxon>
        <taxon>Cyprininae</taxon>
        <taxon>Carassius</taxon>
    </lineage>
</organism>